<evidence type="ECO:0000313" key="6">
    <source>
        <dbReference type="EMBL" id="GBM40956.1"/>
    </source>
</evidence>
<evidence type="ECO:0000256" key="1">
    <source>
        <dbReference type="ARBA" id="ARBA00010052"/>
    </source>
</evidence>
<dbReference type="GO" id="GO:0046872">
    <property type="term" value="F:metal ion binding"/>
    <property type="evidence" value="ECO:0007669"/>
    <property type="project" value="InterPro"/>
</dbReference>
<dbReference type="GO" id="GO:0006309">
    <property type="term" value="P:apoptotic DNA fragmentation"/>
    <property type="evidence" value="ECO:0007669"/>
    <property type="project" value="TreeGrafter"/>
</dbReference>
<comment type="similarity">
    <text evidence="1">Belongs to the DNA/RNA non-specific endonuclease family.</text>
</comment>
<feature type="non-terminal residue" evidence="5">
    <location>
        <position position="1"/>
    </location>
</feature>
<dbReference type="InterPro" id="IPR044925">
    <property type="entry name" value="His-Me_finger_sf"/>
</dbReference>
<evidence type="ECO:0000256" key="2">
    <source>
        <dbReference type="ARBA" id="ARBA00022722"/>
    </source>
</evidence>
<keyword evidence="7" id="KW-1185">Reference proteome</keyword>
<protein>
    <recommendedName>
        <fullName evidence="4">DNA/RNA non-specific endonuclease/pyrophosphatase/phosphodiesterase domain-containing protein</fullName>
    </recommendedName>
</protein>
<reference evidence="5 7" key="1">
    <citation type="journal article" date="2019" name="Sci. Rep.">
        <title>Orb-weaving spider Araneus ventricosus genome elucidates the spidroin gene catalogue.</title>
        <authorList>
            <person name="Kono N."/>
            <person name="Nakamura H."/>
            <person name="Ohtoshi R."/>
            <person name="Moran D.A.P."/>
            <person name="Shinohara A."/>
            <person name="Yoshida Y."/>
            <person name="Fujiwara M."/>
            <person name="Mori M."/>
            <person name="Tomita M."/>
            <person name="Arakawa K."/>
        </authorList>
    </citation>
    <scope>NUCLEOTIDE SEQUENCE [LARGE SCALE GENOMIC DNA]</scope>
</reference>
<dbReference type="OrthoDB" id="5418055at2759"/>
<dbReference type="EMBL" id="BGPR01250639">
    <property type="protein sequence ID" value="GBM40956.1"/>
    <property type="molecule type" value="Genomic_DNA"/>
</dbReference>
<dbReference type="EMBL" id="BGPR01250638">
    <property type="protein sequence ID" value="GBM40954.1"/>
    <property type="molecule type" value="Genomic_DNA"/>
</dbReference>
<evidence type="ECO:0000256" key="3">
    <source>
        <dbReference type="ARBA" id="ARBA00022759"/>
    </source>
</evidence>
<dbReference type="Proteomes" id="UP000499080">
    <property type="component" value="Unassembled WGS sequence"/>
</dbReference>
<dbReference type="GO" id="GO:0000014">
    <property type="term" value="F:single-stranded DNA endodeoxyribonuclease activity"/>
    <property type="evidence" value="ECO:0007669"/>
    <property type="project" value="TreeGrafter"/>
</dbReference>
<evidence type="ECO:0000313" key="7">
    <source>
        <dbReference type="Proteomes" id="UP000499080"/>
    </source>
</evidence>
<dbReference type="AlphaFoldDB" id="A0A4Y2FMU5"/>
<keyword evidence="3" id="KW-0378">Hydrolase</keyword>
<keyword evidence="2" id="KW-0540">Nuclease</keyword>
<dbReference type="Gene3D" id="3.40.570.10">
    <property type="entry name" value="Extracellular Endonuclease, subunit A"/>
    <property type="match status" value="1"/>
</dbReference>
<dbReference type="InterPro" id="IPR044929">
    <property type="entry name" value="DNA/RNA_non-sp_Endonuclease_sf"/>
</dbReference>
<dbReference type="SUPFAM" id="SSF54060">
    <property type="entry name" value="His-Me finger endonucleases"/>
    <property type="match status" value="1"/>
</dbReference>
<dbReference type="GO" id="GO:0004521">
    <property type="term" value="F:RNA endonuclease activity"/>
    <property type="evidence" value="ECO:0007669"/>
    <property type="project" value="TreeGrafter"/>
</dbReference>
<evidence type="ECO:0000313" key="5">
    <source>
        <dbReference type="EMBL" id="GBM40954.1"/>
    </source>
</evidence>
<name>A0A4Y2FMU5_ARAVE</name>
<dbReference type="GO" id="GO:0005743">
    <property type="term" value="C:mitochondrial inner membrane"/>
    <property type="evidence" value="ECO:0007669"/>
    <property type="project" value="TreeGrafter"/>
</dbReference>
<dbReference type="Pfam" id="PF01223">
    <property type="entry name" value="Endonuclease_NS"/>
    <property type="match status" value="1"/>
</dbReference>
<evidence type="ECO:0000259" key="4">
    <source>
        <dbReference type="Pfam" id="PF01223"/>
    </source>
</evidence>
<accession>A0A4Y2FMU5</accession>
<dbReference type="PANTHER" id="PTHR13966:SF5">
    <property type="entry name" value="ENDONUCLEASE G, MITOCHONDRIAL"/>
    <property type="match status" value="1"/>
</dbReference>
<gene>
    <name evidence="5" type="ORF">AVEN_22312_1</name>
    <name evidence="6" type="ORF">AVEN_29493_1</name>
</gene>
<comment type="caution">
    <text evidence="5">The sequence shown here is derived from an EMBL/GenBank/DDBJ whole genome shotgun (WGS) entry which is preliminary data.</text>
</comment>
<keyword evidence="3" id="KW-0255">Endonuclease</keyword>
<dbReference type="InterPro" id="IPR001604">
    <property type="entry name" value="Endo_G_ENPP1-like_dom"/>
</dbReference>
<dbReference type="PANTHER" id="PTHR13966">
    <property type="entry name" value="ENDONUCLEASE RELATED"/>
    <property type="match status" value="1"/>
</dbReference>
<organism evidence="5 7">
    <name type="scientific">Araneus ventricosus</name>
    <name type="common">Orbweaver spider</name>
    <name type="synonym">Epeira ventricosa</name>
    <dbReference type="NCBI Taxonomy" id="182803"/>
    <lineage>
        <taxon>Eukaryota</taxon>
        <taxon>Metazoa</taxon>
        <taxon>Ecdysozoa</taxon>
        <taxon>Arthropoda</taxon>
        <taxon>Chelicerata</taxon>
        <taxon>Arachnida</taxon>
        <taxon>Araneae</taxon>
        <taxon>Araneomorphae</taxon>
        <taxon>Entelegynae</taxon>
        <taxon>Araneoidea</taxon>
        <taxon>Araneidae</taxon>
        <taxon>Araneus</taxon>
    </lineage>
</organism>
<sequence>IEPDGKKYVKYQVIGLQDVAVPTHFFKIVLAERENSMFDMEAYIMPNAPIDNQVPLKAFLVST</sequence>
<feature type="domain" description="DNA/RNA non-specific endonuclease/pyrophosphatase/phosphodiesterase" evidence="4">
    <location>
        <begin position="12"/>
        <end position="62"/>
    </location>
</feature>
<dbReference type="GO" id="GO:0005634">
    <property type="term" value="C:nucleus"/>
    <property type="evidence" value="ECO:0007669"/>
    <property type="project" value="TreeGrafter"/>
</dbReference>
<dbReference type="GO" id="GO:0003676">
    <property type="term" value="F:nucleic acid binding"/>
    <property type="evidence" value="ECO:0007669"/>
    <property type="project" value="InterPro"/>
</dbReference>
<proteinExistence type="inferred from homology"/>
<dbReference type="InterPro" id="IPR040255">
    <property type="entry name" value="Non-specific_endonuclease"/>
</dbReference>